<evidence type="ECO:0000256" key="1">
    <source>
        <dbReference type="ARBA" id="ARBA00004240"/>
    </source>
</evidence>
<dbReference type="GO" id="GO:0042417">
    <property type="term" value="P:dopamine metabolic process"/>
    <property type="evidence" value="ECO:0007669"/>
    <property type="project" value="TreeGrafter"/>
</dbReference>
<dbReference type="OrthoDB" id="186626at2759"/>
<evidence type="ECO:0000256" key="5">
    <source>
        <dbReference type="ARBA" id="ARBA00022691"/>
    </source>
</evidence>
<dbReference type="AlphaFoldDB" id="A0A835NVV7"/>
<keyword evidence="5" id="KW-0949">S-adenosyl-L-methionine</keyword>
<dbReference type="InterPro" id="IPR029063">
    <property type="entry name" value="SAM-dependent_MTases_sf"/>
</dbReference>
<sequence length="85" mass="9818">MNANLVFMDHWKRCYLRDLRLLESHQLLAEGATILADNVLFPGAPHFLQYAKTCGKYHCKVHRASLEYFRAIPDGIAELRYTGTH</sequence>
<organism evidence="11">
    <name type="scientific">Lamprotornis superbus</name>
    <dbReference type="NCBI Taxonomy" id="245042"/>
    <lineage>
        <taxon>Eukaryota</taxon>
        <taxon>Metazoa</taxon>
        <taxon>Chordata</taxon>
        <taxon>Craniata</taxon>
        <taxon>Vertebrata</taxon>
        <taxon>Euteleostomi</taxon>
        <taxon>Archelosauria</taxon>
        <taxon>Archosauria</taxon>
        <taxon>Dinosauria</taxon>
        <taxon>Saurischia</taxon>
        <taxon>Theropoda</taxon>
        <taxon>Coelurosauria</taxon>
        <taxon>Aves</taxon>
        <taxon>Neognathae</taxon>
        <taxon>Neoaves</taxon>
        <taxon>Telluraves</taxon>
        <taxon>Australaves</taxon>
        <taxon>Passeriformes</taxon>
        <taxon>Sturnidae</taxon>
        <taxon>Lamprotornis</taxon>
    </lineage>
</organism>
<evidence type="ECO:0000256" key="7">
    <source>
        <dbReference type="ARBA" id="ARBA00022824"/>
    </source>
</evidence>
<dbReference type="GO" id="GO:0016206">
    <property type="term" value="F:catechol O-methyltransferase activity"/>
    <property type="evidence" value="ECO:0007669"/>
    <property type="project" value="UniProtKB-EC"/>
</dbReference>
<protein>
    <recommendedName>
        <fullName evidence="2">catechol O-methyltransferase</fullName>
        <ecNumber evidence="2">2.1.1.6</ecNumber>
    </recommendedName>
</protein>
<keyword evidence="6" id="KW-1009">Hearing</keyword>
<reference evidence="12" key="3">
    <citation type="submission" date="2022-01" db="EMBL/GenBank/DDBJ databases">
        <authorList>
            <person name="Rubenstein D.R."/>
        </authorList>
    </citation>
    <scope>NUCLEOTIDE SEQUENCE</scope>
    <source>
        <strain evidence="12">SS15</strain>
        <tissue evidence="12">Liver</tissue>
    </source>
</reference>
<dbReference type="Gene3D" id="3.40.50.150">
    <property type="entry name" value="Vaccinia Virus protein VP39"/>
    <property type="match status" value="1"/>
</dbReference>
<dbReference type="SUPFAM" id="SSF53335">
    <property type="entry name" value="S-adenosyl-L-methionine-dependent methyltransferases"/>
    <property type="match status" value="1"/>
</dbReference>
<evidence type="ECO:0000256" key="4">
    <source>
        <dbReference type="ARBA" id="ARBA00022679"/>
    </source>
</evidence>
<comment type="caution">
    <text evidence="11">The sequence shown here is derived from an EMBL/GenBank/DDBJ whole genome shotgun (WGS) entry which is preliminary data.</text>
</comment>
<dbReference type="PROSITE" id="PS51682">
    <property type="entry name" value="SAM_OMT_I"/>
    <property type="match status" value="1"/>
</dbReference>
<keyword evidence="9" id="KW-0128">Catecholamine metabolism</keyword>
<gene>
    <name evidence="12" type="ORF">IHE44_0005892</name>
    <name evidence="11" type="ORF">IHE44_008270</name>
</gene>
<dbReference type="GO" id="GO:0032502">
    <property type="term" value="P:developmental process"/>
    <property type="evidence" value="ECO:0007669"/>
    <property type="project" value="TreeGrafter"/>
</dbReference>
<reference evidence="12 13" key="2">
    <citation type="journal article" date="2021" name="J. Hered.">
        <title>Feather Gene Expression Elucidates the Developmental Basis of Plumage Iridescence in African Starlings.</title>
        <authorList>
            <person name="Rubenstein D.R."/>
            <person name="Corvelo A."/>
            <person name="MacManes M.D."/>
            <person name="Maia R."/>
            <person name="Narzisi G."/>
            <person name="Rousaki A."/>
            <person name="Vandenabeele P."/>
            <person name="Shawkey M.D."/>
            <person name="Solomon J."/>
        </authorList>
    </citation>
    <scope>NUCLEOTIDE SEQUENCE [LARGE SCALE GENOMIC DNA]</scope>
    <source>
        <strain evidence="12">SS15</strain>
    </source>
</reference>
<evidence type="ECO:0000313" key="11">
    <source>
        <dbReference type="EMBL" id="KAG0122950.1"/>
    </source>
</evidence>
<dbReference type="GO" id="GO:0005783">
    <property type="term" value="C:endoplasmic reticulum"/>
    <property type="evidence" value="ECO:0007669"/>
    <property type="project" value="UniProtKB-SubCell"/>
</dbReference>
<keyword evidence="7" id="KW-0256">Endoplasmic reticulum</keyword>
<evidence type="ECO:0000313" key="12">
    <source>
        <dbReference type="EMBL" id="KAI1242357.1"/>
    </source>
</evidence>
<dbReference type="InterPro" id="IPR002935">
    <property type="entry name" value="SAM_O-MeTrfase"/>
</dbReference>
<comment type="similarity">
    <text evidence="10">Belongs to the class I-like SAM-binding methyltransferase superfamily. Cation-dependent O-methyltransferase family.</text>
</comment>
<evidence type="ECO:0000256" key="9">
    <source>
        <dbReference type="ARBA" id="ARBA00022939"/>
    </source>
</evidence>
<name>A0A835NVV7_9PASS</name>
<evidence type="ECO:0000313" key="13">
    <source>
        <dbReference type="Proteomes" id="UP000618051"/>
    </source>
</evidence>
<evidence type="ECO:0000256" key="8">
    <source>
        <dbReference type="ARBA" id="ARBA00022867"/>
    </source>
</evidence>
<dbReference type="Proteomes" id="UP000618051">
    <property type="component" value="Unassembled WGS sequence"/>
</dbReference>
<dbReference type="EMBL" id="JADDUC010000032">
    <property type="protein sequence ID" value="KAG0122950.1"/>
    <property type="molecule type" value="Genomic_DNA"/>
</dbReference>
<keyword evidence="3" id="KW-0489">Methyltransferase</keyword>
<accession>A0A835NVV7</accession>
<keyword evidence="8" id="KW-0531">Neurotransmitter degradation</keyword>
<dbReference type="EC" id="2.1.1.6" evidence="2"/>
<evidence type="ECO:0000256" key="6">
    <source>
        <dbReference type="ARBA" id="ARBA00022740"/>
    </source>
</evidence>
<dbReference type="EMBL" id="JADDUC020000002">
    <property type="protein sequence ID" value="KAI1242357.1"/>
    <property type="molecule type" value="Genomic_DNA"/>
</dbReference>
<proteinExistence type="inferred from homology"/>
<keyword evidence="4" id="KW-0808">Transferase</keyword>
<keyword evidence="13" id="KW-1185">Reference proteome</keyword>
<dbReference type="GO" id="GO:0007605">
    <property type="term" value="P:sensory perception of sound"/>
    <property type="evidence" value="ECO:0007669"/>
    <property type="project" value="UniProtKB-KW"/>
</dbReference>
<reference evidence="11" key="1">
    <citation type="submission" date="2020-10" db="EMBL/GenBank/DDBJ databases">
        <title>Feather gene expression reveals the developmental basis of iridescence in African starlings.</title>
        <authorList>
            <person name="Rubenstein D.R."/>
        </authorList>
    </citation>
    <scope>NUCLEOTIDE SEQUENCE</scope>
    <source>
        <strain evidence="11">SS15</strain>
        <tissue evidence="11">Liver</tissue>
    </source>
</reference>
<evidence type="ECO:0000256" key="10">
    <source>
        <dbReference type="ARBA" id="ARBA00023453"/>
    </source>
</evidence>
<dbReference type="PANTHER" id="PTHR43836:SF1">
    <property type="entry name" value="TRANSMEMBRANE O-METHYLTRANSFERASE"/>
    <property type="match status" value="1"/>
</dbReference>
<evidence type="ECO:0000256" key="2">
    <source>
        <dbReference type="ARBA" id="ARBA00012880"/>
    </source>
</evidence>
<dbReference type="PANTHER" id="PTHR43836">
    <property type="entry name" value="CATECHOL O-METHYLTRANSFERASE 1-RELATED"/>
    <property type="match status" value="1"/>
</dbReference>
<dbReference type="GO" id="GO:0032259">
    <property type="term" value="P:methylation"/>
    <property type="evidence" value="ECO:0007669"/>
    <property type="project" value="UniProtKB-KW"/>
</dbReference>
<comment type="subcellular location">
    <subcellularLocation>
        <location evidence="1">Endoplasmic reticulum</location>
    </subcellularLocation>
</comment>
<dbReference type="GO" id="GO:0042424">
    <property type="term" value="P:catecholamine catabolic process"/>
    <property type="evidence" value="ECO:0007669"/>
    <property type="project" value="TreeGrafter"/>
</dbReference>
<evidence type="ECO:0000256" key="3">
    <source>
        <dbReference type="ARBA" id="ARBA00022603"/>
    </source>
</evidence>